<evidence type="ECO:0000256" key="3">
    <source>
        <dbReference type="ARBA" id="ARBA00022448"/>
    </source>
</evidence>
<keyword evidence="6" id="KW-0460">Magnesium</keyword>
<comment type="similarity">
    <text evidence="2">Belongs to the CorA metal ion transporter (MIT) (TC 1.A.35) family.</text>
</comment>
<feature type="transmembrane region" description="Helical" evidence="12">
    <location>
        <begin position="312"/>
        <end position="332"/>
    </location>
</feature>
<gene>
    <name evidence="13" type="ORF">D6T64_18190</name>
</gene>
<dbReference type="GO" id="GO:0000287">
    <property type="term" value="F:magnesium ion binding"/>
    <property type="evidence" value="ECO:0007669"/>
    <property type="project" value="TreeGrafter"/>
</dbReference>
<comment type="function">
    <text evidence="11">Mediates influx of magnesium ions. Alternates between open and closed states. Activated by low cytoplasmic Mg(2+) levels. Inactive when cytoplasmic Mg(2+) levels are high.</text>
</comment>
<dbReference type="EMBL" id="QZVS01000094">
    <property type="protein sequence ID" value="RJT86198.1"/>
    <property type="molecule type" value="Genomic_DNA"/>
</dbReference>
<evidence type="ECO:0000256" key="4">
    <source>
        <dbReference type="ARBA" id="ARBA00022475"/>
    </source>
</evidence>
<evidence type="ECO:0000256" key="6">
    <source>
        <dbReference type="ARBA" id="ARBA00022842"/>
    </source>
</evidence>
<evidence type="ECO:0000256" key="9">
    <source>
        <dbReference type="ARBA" id="ARBA00023136"/>
    </source>
</evidence>
<keyword evidence="5 12" id="KW-0812">Transmembrane</keyword>
<dbReference type="InterPro" id="IPR002523">
    <property type="entry name" value="MgTranspt_CorA/ZnTranspt_ZntB"/>
</dbReference>
<keyword evidence="8" id="KW-0406">Ion transport</keyword>
<dbReference type="OrthoDB" id="9803416at2"/>
<dbReference type="SUPFAM" id="SSF144083">
    <property type="entry name" value="Magnesium transport protein CorA, transmembrane region"/>
    <property type="match status" value="1"/>
</dbReference>
<dbReference type="InterPro" id="IPR045863">
    <property type="entry name" value="CorA_TM1_TM2"/>
</dbReference>
<dbReference type="Pfam" id="PF01544">
    <property type="entry name" value="CorA"/>
    <property type="match status" value="1"/>
</dbReference>
<keyword evidence="3" id="KW-0813">Transport</keyword>
<evidence type="ECO:0000256" key="10">
    <source>
        <dbReference type="ARBA" id="ARBA00034269"/>
    </source>
</evidence>
<dbReference type="CDD" id="cd12830">
    <property type="entry name" value="MtCorA-like"/>
    <property type="match status" value="1"/>
</dbReference>
<dbReference type="InterPro" id="IPR045861">
    <property type="entry name" value="CorA_cytoplasmic_dom"/>
</dbReference>
<evidence type="ECO:0000256" key="2">
    <source>
        <dbReference type="ARBA" id="ARBA00009765"/>
    </source>
</evidence>
<organism evidence="13 14">
    <name type="scientific">Cryobacterium melibiosiphilum</name>
    <dbReference type="NCBI Taxonomy" id="995039"/>
    <lineage>
        <taxon>Bacteria</taxon>
        <taxon>Bacillati</taxon>
        <taxon>Actinomycetota</taxon>
        <taxon>Actinomycetes</taxon>
        <taxon>Micrococcales</taxon>
        <taxon>Microbacteriaceae</taxon>
        <taxon>Cryobacterium</taxon>
    </lineage>
</organism>
<feature type="transmembrane region" description="Helical" evidence="12">
    <location>
        <begin position="281"/>
        <end position="300"/>
    </location>
</feature>
<dbReference type="GO" id="GO:0050897">
    <property type="term" value="F:cobalt ion binding"/>
    <property type="evidence" value="ECO:0007669"/>
    <property type="project" value="TreeGrafter"/>
</dbReference>
<name>A0A3A5M9F1_9MICO</name>
<dbReference type="Gene3D" id="3.30.460.20">
    <property type="entry name" value="CorA soluble domain-like"/>
    <property type="match status" value="1"/>
</dbReference>
<evidence type="ECO:0000256" key="7">
    <source>
        <dbReference type="ARBA" id="ARBA00022989"/>
    </source>
</evidence>
<dbReference type="SUPFAM" id="SSF143865">
    <property type="entry name" value="CorA soluble domain-like"/>
    <property type="match status" value="1"/>
</dbReference>
<evidence type="ECO:0000313" key="14">
    <source>
        <dbReference type="Proteomes" id="UP000272015"/>
    </source>
</evidence>
<evidence type="ECO:0000256" key="8">
    <source>
        <dbReference type="ARBA" id="ARBA00023065"/>
    </source>
</evidence>
<dbReference type="GO" id="GO:0015087">
    <property type="term" value="F:cobalt ion transmembrane transporter activity"/>
    <property type="evidence" value="ECO:0007669"/>
    <property type="project" value="TreeGrafter"/>
</dbReference>
<comment type="catalytic activity">
    <reaction evidence="10">
        <text>Mg(2+)(in) = Mg(2+)(out)</text>
        <dbReference type="Rhea" id="RHEA:29827"/>
        <dbReference type="ChEBI" id="CHEBI:18420"/>
    </reaction>
</comment>
<reference evidence="13 14" key="1">
    <citation type="submission" date="2018-09" db="EMBL/GenBank/DDBJ databases">
        <title>Novel species of Cryobacterium.</title>
        <authorList>
            <person name="Liu Q."/>
            <person name="Xin Y.-H."/>
        </authorList>
    </citation>
    <scope>NUCLEOTIDE SEQUENCE [LARGE SCALE GENOMIC DNA]</scope>
    <source>
        <strain evidence="13 14">Hh39</strain>
    </source>
</reference>
<evidence type="ECO:0000256" key="1">
    <source>
        <dbReference type="ARBA" id="ARBA00004651"/>
    </source>
</evidence>
<dbReference type="PANTHER" id="PTHR46494:SF1">
    <property type="entry name" value="CORA FAMILY METAL ION TRANSPORTER (EUROFUNG)"/>
    <property type="match status" value="1"/>
</dbReference>
<comment type="caution">
    <text evidence="13">The sequence shown here is derived from an EMBL/GenBank/DDBJ whole genome shotgun (WGS) entry which is preliminary data.</text>
</comment>
<protein>
    <submittedName>
        <fullName evidence="13">Magnesium and cobalt transport protein CorA</fullName>
    </submittedName>
</protein>
<comment type="subcellular location">
    <subcellularLocation>
        <location evidence="1">Cell membrane</location>
        <topology evidence="1">Multi-pass membrane protein</topology>
    </subcellularLocation>
</comment>
<evidence type="ECO:0000256" key="12">
    <source>
        <dbReference type="SAM" id="Phobius"/>
    </source>
</evidence>
<sequence>MALVDNAIYVEGVRAATPDSLDETYEIMKANNGFAWIGLYRPSDEEVRSVAAEFGLHHLAVEDALKGHQRSKLERYGSNLFLVLRPARYLDADERVEFGEVHVFVGPDFVVTIRHAESPDLGKVRSRMEQTPELLALGPEAVLYAILDQVVDEYGPVVAGLENDIDEIEDELFDGDPAVSRRIYALSREVIEFQRATQPLIVMFESLQRGFEKYNVDLELHRHLRDVTDHALRVVERGDSFRELLQNALTVHSTLVGQRQNDEMRHLSETSLAQSEEVKKISSWAAILFAPTLVGTIYGMNFDYMPELHWALGYPFAVGLMVAMGFTLYAVFKKRDWL</sequence>
<dbReference type="FunFam" id="1.20.58.340:FF:000004">
    <property type="entry name" value="Magnesium transport protein CorA"/>
    <property type="match status" value="1"/>
</dbReference>
<dbReference type="PANTHER" id="PTHR46494">
    <property type="entry name" value="CORA FAMILY METAL ION TRANSPORTER (EUROFUNG)"/>
    <property type="match status" value="1"/>
</dbReference>
<proteinExistence type="inferred from homology"/>
<dbReference type="GO" id="GO:0005886">
    <property type="term" value="C:plasma membrane"/>
    <property type="evidence" value="ECO:0007669"/>
    <property type="project" value="UniProtKB-SubCell"/>
</dbReference>
<dbReference type="Proteomes" id="UP000272015">
    <property type="component" value="Unassembled WGS sequence"/>
</dbReference>
<accession>A0A3A5M9F1</accession>
<dbReference type="RefSeq" id="WP_119976095.1">
    <property type="nucleotide sequence ID" value="NZ_JBHSQA010000001.1"/>
</dbReference>
<evidence type="ECO:0000256" key="11">
    <source>
        <dbReference type="ARBA" id="ARBA00045497"/>
    </source>
</evidence>
<dbReference type="AlphaFoldDB" id="A0A3A5M9F1"/>
<evidence type="ECO:0000256" key="5">
    <source>
        <dbReference type="ARBA" id="ARBA00022692"/>
    </source>
</evidence>
<evidence type="ECO:0000313" key="13">
    <source>
        <dbReference type="EMBL" id="RJT86198.1"/>
    </source>
</evidence>
<keyword evidence="4" id="KW-1003">Cell membrane</keyword>
<dbReference type="Gene3D" id="1.20.58.340">
    <property type="entry name" value="Magnesium transport protein CorA, transmembrane region"/>
    <property type="match status" value="2"/>
</dbReference>
<dbReference type="GO" id="GO:0015095">
    <property type="term" value="F:magnesium ion transmembrane transporter activity"/>
    <property type="evidence" value="ECO:0007669"/>
    <property type="project" value="TreeGrafter"/>
</dbReference>
<keyword evidence="14" id="KW-1185">Reference proteome</keyword>
<keyword evidence="9 12" id="KW-0472">Membrane</keyword>
<keyword evidence="7 12" id="KW-1133">Transmembrane helix</keyword>